<evidence type="ECO:0000313" key="2">
    <source>
        <dbReference type="EMBL" id="MDT7843518.1"/>
    </source>
</evidence>
<dbReference type="Proteomes" id="UP001257948">
    <property type="component" value="Unassembled WGS sequence"/>
</dbReference>
<reference evidence="3" key="1">
    <citation type="submission" date="2023-07" db="EMBL/GenBank/DDBJ databases">
        <title>Draft genome sequence of the endophytic actinobacterium Streptomyces justiciae WPN32, a potential antibiotic producer.</title>
        <authorList>
            <person name="Yasawong M."/>
            <person name="Pana W."/>
            <person name="Ganta P."/>
            <person name="Santapan N."/>
            <person name="Songngamsuk T."/>
            <person name="Phatcharaharikarn M."/>
            <person name="Kerdtoob S."/>
            <person name="Nantapong N."/>
        </authorList>
    </citation>
    <scope>NUCLEOTIDE SEQUENCE [LARGE SCALE GENOMIC DNA]</scope>
    <source>
        <strain evidence="3">WPN32</strain>
    </source>
</reference>
<gene>
    <name evidence="2" type="ORF">RQC66_22600</name>
</gene>
<feature type="compositionally biased region" description="Basic residues" evidence="1">
    <location>
        <begin position="50"/>
        <end position="61"/>
    </location>
</feature>
<organism evidence="2 3">
    <name type="scientific">Streptomyces justiciae</name>
    <dbReference type="NCBI Taxonomy" id="2780140"/>
    <lineage>
        <taxon>Bacteria</taxon>
        <taxon>Bacillati</taxon>
        <taxon>Actinomycetota</taxon>
        <taxon>Actinomycetes</taxon>
        <taxon>Kitasatosporales</taxon>
        <taxon>Streptomycetaceae</taxon>
        <taxon>Streptomyces</taxon>
    </lineage>
</organism>
<comment type="caution">
    <text evidence="2">The sequence shown here is derived from an EMBL/GenBank/DDBJ whole genome shotgun (WGS) entry which is preliminary data.</text>
</comment>
<keyword evidence="3" id="KW-1185">Reference proteome</keyword>
<feature type="region of interest" description="Disordered" evidence="1">
    <location>
        <begin position="27"/>
        <end position="61"/>
    </location>
</feature>
<name>A0ABU3LWQ9_9ACTN</name>
<accession>A0ABU3LWQ9</accession>
<evidence type="ECO:0000313" key="3">
    <source>
        <dbReference type="Proteomes" id="UP001257948"/>
    </source>
</evidence>
<dbReference type="RefSeq" id="WP_314203056.1">
    <property type="nucleotide sequence ID" value="NZ_JAVTLL010000015.1"/>
</dbReference>
<evidence type="ECO:0000256" key="1">
    <source>
        <dbReference type="SAM" id="MobiDB-lite"/>
    </source>
</evidence>
<sequence length="61" mass="7367">MYEYELSQLRSDDLIRRAQQDRLVREAVQGRRAARREAARREAESEVHTGRSRRHRFLRTA</sequence>
<dbReference type="EMBL" id="JAVTLL010000015">
    <property type="protein sequence ID" value="MDT7843518.1"/>
    <property type="molecule type" value="Genomic_DNA"/>
</dbReference>
<proteinExistence type="predicted"/>
<protein>
    <submittedName>
        <fullName evidence="2">Uncharacterized protein</fullName>
    </submittedName>
</protein>
<feature type="compositionally biased region" description="Basic and acidic residues" evidence="1">
    <location>
        <begin position="27"/>
        <end position="49"/>
    </location>
</feature>